<dbReference type="GO" id="GO:0009253">
    <property type="term" value="P:peptidoglycan catabolic process"/>
    <property type="evidence" value="ECO:0007669"/>
    <property type="project" value="InterPro"/>
</dbReference>
<dbReference type="SUPFAM" id="SSF53187">
    <property type="entry name" value="Zn-dependent exopeptidases"/>
    <property type="match status" value="1"/>
</dbReference>
<dbReference type="EMBL" id="BBNU01000001">
    <property type="protein sequence ID" value="GAL77315.1"/>
    <property type="molecule type" value="Genomic_DNA"/>
</dbReference>
<feature type="domain" description="MurNAc-LAA" evidence="4">
    <location>
        <begin position="108"/>
        <end position="223"/>
    </location>
</feature>
<dbReference type="InterPro" id="IPR002508">
    <property type="entry name" value="MurNAc-LAA_cat"/>
</dbReference>
<dbReference type="SMART" id="SM00646">
    <property type="entry name" value="Ami_3"/>
    <property type="match status" value="1"/>
</dbReference>
<protein>
    <recommendedName>
        <fullName evidence="2">N-acetylmuramoyl-L-alanine amidase</fullName>
        <ecNumber evidence="2">3.5.1.28</ecNumber>
    </recommendedName>
</protein>
<reference evidence="5 6" key="1">
    <citation type="journal article" date="2014" name="Genome Announc.">
        <title>Draft Genome Sequences of Marine Flavobacterium Algibacter lectus Strains SS8 and NR4.</title>
        <authorList>
            <person name="Takatani N."/>
            <person name="Nakanishi M."/>
            <person name="Meirelles P."/>
            <person name="Mino S."/>
            <person name="Suda W."/>
            <person name="Oshima K."/>
            <person name="Hattori M."/>
            <person name="Ohkuma M."/>
            <person name="Hosokawa M."/>
            <person name="Miyashita K."/>
            <person name="Thompson F.L."/>
            <person name="Niwa A."/>
            <person name="Sawabe T."/>
            <person name="Sawabe T."/>
        </authorList>
    </citation>
    <scope>NUCLEOTIDE SEQUENCE [LARGE SCALE GENOMIC DNA]</scope>
    <source>
        <strain evidence="6">JCM19274</strain>
    </source>
</reference>
<dbReference type="GO" id="GO:0008745">
    <property type="term" value="F:N-acetylmuramoyl-L-alanine amidase activity"/>
    <property type="evidence" value="ECO:0007669"/>
    <property type="project" value="UniProtKB-EC"/>
</dbReference>
<evidence type="ECO:0000256" key="1">
    <source>
        <dbReference type="ARBA" id="ARBA00001561"/>
    </source>
</evidence>
<dbReference type="CDD" id="cd02696">
    <property type="entry name" value="MurNAc-LAA"/>
    <property type="match status" value="1"/>
</dbReference>
<evidence type="ECO:0000256" key="3">
    <source>
        <dbReference type="ARBA" id="ARBA00022801"/>
    </source>
</evidence>
<evidence type="ECO:0000256" key="2">
    <source>
        <dbReference type="ARBA" id="ARBA00011901"/>
    </source>
</evidence>
<evidence type="ECO:0000313" key="5">
    <source>
        <dbReference type="EMBL" id="GAL77315.1"/>
    </source>
</evidence>
<comment type="caution">
    <text evidence="5">The sequence shown here is derived from an EMBL/GenBank/DDBJ whole genome shotgun (WGS) entry which is preliminary data.</text>
</comment>
<dbReference type="GO" id="GO:0030288">
    <property type="term" value="C:outer membrane-bounded periplasmic space"/>
    <property type="evidence" value="ECO:0007669"/>
    <property type="project" value="TreeGrafter"/>
</dbReference>
<proteinExistence type="predicted"/>
<dbReference type="PANTHER" id="PTHR30404">
    <property type="entry name" value="N-ACETYLMURAMOYL-L-ALANINE AMIDASE"/>
    <property type="match status" value="1"/>
</dbReference>
<accession>A0A090WJR7</accession>
<comment type="catalytic activity">
    <reaction evidence="1">
        <text>Hydrolyzes the link between N-acetylmuramoyl residues and L-amino acid residues in certain cell-wall glycopeptides.</text>
        <dbReference type="EC" id="3.5.1.28"/>
    </reaction>
</comment>
<name>A0A090WJR7_9FLAO</name>
<dbReference type="InterPro" id="IPR050695">
    <property type="entry name" value="N-acetylmuramoyl_amidase_3"/>
</dbReference>
<keyword evidence="3 5" id="KW-0378">Hydrolase</keyword>
<evidence type="ECO:0000259" key="4">
    <source>
        <dbReference type="SMART" id="SM00646"/>
    </source>
</evidence>
<gene>
    <name evidence="5" type="ORF">JCM19274_5028</name>
</gene>
<sequence length="230" mass="25658">MVSNFIKNGSTYVDNSKTFESLNAQKRQFCDFTVKNLFSFWSERGHSHRPGHGGKDSGAIGINTILEKDVVLNIAKEILKLNQSLFDNELDIYLTRYNDTLISLSDRGRLAESLNADVFVSLHCNASQNFSKGTEVYVHNSDSTNSKESIALGVSVLNESTQKLGFKKRGVKFANFQVLRETTDFCPAILVETGFLTNSDEADYFLKPKNIKAIALTILIGIINYLNAEL</sequence>
<dbReference type="RefSeq" id="WP_369449807.1">
    <property type="nucleotide sequence ID" value="NZ_BBNU01000001.1"/>
</dbReference>
<organism evidence="5 6">
    <name type="scientific">Algibacter lectus</name>
    <dbReference type="NCBI Taxonomy" id="221126"/>
    <lineage>
        <taxon>Bacteria</taxon>
        <taxon>Pseudomonadati</taxon>
        <taxon>Bacteroidota</taxon>
        <taxon>Flavobacteriia</taxon>
        <taxon>Flavobacteriales</taxon>
        <taxon>Flavobacteriaceae</taxon>
        <taxon>Algibacter</taxon>
    </lineage>
</organism>
<dbReference type="Pfam" id="PF01520">
    <property type="entry name" value="Amidase_3"/>
    <property type="match status" value="1"/>
</dbReference>
<dbReference type="Gene3D" id="3.40.630.40">
    <property type="entry name" value="Zn-dependent exopeptidases"/>
    <property type="match status" value="1"/>
</dbReference>
<dbReference type="AlphaFoldDB" id="A0A090WJR7"/>
<dbReference type="EC" id="3.5.1.28" evidence="2"/>
<dbReference type="Proteomes" id="UP000029643">
    <property type="component" value="Unassembled WGS sequence"/>
</dbReference>
<dbReference type="PANTHER" id="PTHR30404:SF0">
    <property type="entry name" value="N-ACETYLMURAMOYL-L-ALANINE AMIDASE AMIC"/>
    <property type="match status" value="1"/>
</dbReference>
<evidence type="ECO:0000313" key="6">
    <source>
        <dbReference type="Proteomes" id="UP000029643"/>
    </source>
</evidence>